<keyword evidence="2" id="KW-1185">Reference proteome</keyword>
<organism evidence="1 2">
    <name type="scientific">Mycetomoellerius zeteki</name>
    <dbReference type="NCBI Taxonomy" id="64791"/>
    <lineage>
        <taxon>Eukaryota</taxon>
        <taxon>Metazoa</taxon>
        <taxon>Ecdysozoa</taxon>
        <taxon>Arthropoda</taxon>
        <taxon>Hexapoda</taxon>
        <taxon>Insecta</taxon>
        <taxon>Pterygota</taxon>
        <taxon>Neoptera</taxon>
        <taxon>Endopterygota</taxon>
        <taxon>Hymenoptera</taxon>
        <taxon>Apocrita</taxon>
        <taxon>Aculeata</taxon>
        <taxon>Formicoidea</taxon>
        <taxon>Formicidae</taxon>
        <taxon>Myrmicinae</taxon>
        <taxon>Mycetomoellerius</taxon>
    </lineage>
</organism>
<gene>
    <name evidence="1" type="ORF">ALC60_02325</name>
</gene>
<sequence>MALLTLADIYFRRRHAKLTNENFNSTIWRLAPKYLSSCDVGYEMTSQIVGGAENPIYHNGLLSTYIGMIDIRIKESECLCNFYVGWLASVPVFFLFQRRRNRENSRMFSLLRLRFLVFTWKSSTRACTMISQTRPDVQRDVRLPLMFYYCHLLHFH</sequence>
<accession>A0A151XEJ0</accession>
<dbReference type="EMBL" id="KQ982254">
    <property type="protein sequence ID" value="KYQ58678.1"/>
    <property type="molecule type" value="Genomic_DNA"/>
</dbReference>
<reference evidence="1 2" key="1">
    <citation type="submission" date="2015-09" db="EMBL/GenBank/DDBJ databases">
        <title>Trachymyrmex zeteki WGS genome.</title>
        <authorList>
            <person name="Nygaard S."/>
            <person name="Hu H."/>
            <person name="Boomsma J."/>
            <person name="Zhang G."/>
        </authorList>
    </citation>
    <scope>NUCLEOTIDE SEQUENCE [LARGE SCALE GENOMIC DNA]</scope>
    <source>
        <strain evidence="1">Tzet28-1</strain>
        <tissue evidence="1">Whole body</tissue>
    </source>
</reference>
<protein>
    <submittedName>
        <fullName evidence="1">Uncharacterized protein</fullName>
    </submittedName>
</protein>
<name>A0A151XEJ0_9HYME</name>
<proteinExistence type="predicted"/>
<evidence type="ECO:0000313" key="2">
    <source>
        <dbReference type="Proteomes" id="UP000075809"/>
    </source>
</evidence>
<dbReference type="Proteomes" id="UP000075809">
    <property type="component" value="Unassembled WGS sequence"/>
</dbReference>
<evidence type="ECO:0000313" key="1">
    <source>
        <dbReference type="EMBL" id="KYQ58678.1"/>
    </source>
</evidence>
<dbReference type="AlphaFoldDB" id="A0A151XEJ0"/>